<keyword evidence="2" id="KW-0408">Iron</keyword>
<dbReference type="OrthoDB" id="9795302at2"/>
<dbReference type="Pfam" id="PF17179">
    <property type="entry name" value="Fer4_22"/>
    <property type="match status" value="1"/>
</dbReference>
<evidence type="ECO:0000256" key="2">
    <source>
        <dbReference type="ARBA" id="ARBA00023004"/>
    </source>
</evidence>
<protein>
    <submittedName>
        <fullName evidence="5">Anaerobic sulfite reductase subunit A</fullName>
    </submittedName>
</protein>
<reference evidence="5 6" key="1">
    <citation type="submission" date="2018-08" db="EMBL/GenBank/DDBJ databases">
        <title>A genome reference for cultivated species of the human gut microbiota.</title>
        <authorList>
            <person name="Zou Y."/>
            <person name="Xue W."/>
            <person name="Luo G."/>
        </authorList>
    </citation>
    <scope>NUCLEOTIDE SEQUENCE [LARGE SCALE GENOMIC DNA]</scope>
    <source>
        <strain evidence="5 6">AM07-24</strain>
    </source>
</reference>
<accession>A0A415E6K5</accession>
<evidence type="ECO:0000313" key="6">
    <source>
        <dbReference type="Proteomes" id="UP000284841"/>
    </source>
</evidence>
<gene>
    <name evidence="5" type="primary">asrA</name>
    <name evidence="5" type="ORF">DW099_02160</name>
</gene>
<dbReference type="NCBIfam" id="TIGR02910">
    <property type="entry name" value="sulfite_red_A"/>
    <property type="match status" value="1"/>
</dbReference>
<evidence type="ECO:0000256" key="3">
    <source>
        <dbReference type="ARBA" id="ARBA00023014"/>
    </source>
</evidence>
<dbReference type="GO" id="GO:0046872">
    <property type="term" value="F:metal ion binding"/>
    <property type="evidence" value="ECO:0007669"/>
    <property type="project" value="UniProtKB-KW"/>
</dbReference>
<evidence type="ECO:0000313" key="5">
    <source>
        <dbReference type="EMBL" id="RHJ89401.1"/>
    </source>
</evidence>
<dbReference type="EMBL" id="QRMS01000001">
    <property type="protein sequence ID" value="RHJ89401.1"/>
    <property type="molecule type" value="Genomic_DNA"/>
</dbReference>
<dbReference type="STRING" id="1776384.GCA_900086585_02714"/>
<dbReference type="InterPro" id="IPR017900">
    <property type="entry name" value="4Fe4S_Fe_S_CS"/>
</dbReference>
<evidence type="ECO:0000259" key="4">
    <source>
        <dbReference type="PROSITE" id="PS51379"/>
    </source>
</evidence>
<dbReference type="Proteomes" id="UP000284841">
    <property type="component" value="Unassembled WGS sequence"/>
</dbReference>
<keyword evidence="6" id="KW-1185">Reference proteome</keyword>
<proteinExistence type="predicted"/>
<dbReference type="InterPro" id="IPR017896">
    <property type="entry name" value="4Fe4S_Fe-S-bd"/>
</dbReference>
<name>A0A415E6K5_9FIRM</name>
<dbReference type="Gene3D" id="1.10.1060.10">
    <property type="entry name" value="Alpha-helical ferredoxin"/>
    <property type="match status" value="1"/>
</dbReference>
<dbReference type="InterPro" id="IPR014259">
    <property type="entry name" value="Sulphite_reductase_A"/>
</dbReference>
<dbReference type="PANTHER" id="PTHR40447">
    <property type="entry name" value="ANAEROBIC SULFITE REDUCTASE SUBUNIT A"/>
    <property type="match status" value="1"/>
</dbReference>
<evidence type="ECO:0000256" key="1">
    <source>
        <dbReference type="ARBA" id="ARBA00022723"/>
    </source>
</evidence>
<feature type="domain" description="4Fe-4S ferredoxin-type" evidence="4">
    <location>
        <begin position="212"/>
        <end position="243"/>
    </location>
</feature>
<dbReference type="RefSeq" id="WP_118333521.1">
    <property type="nucleotide sequence ID" value="NZ_AP025567.1"/>
</dbReference>
<feature type="domain" description="4Fe-4S ferredoxin-type" evidence="4">
    <location>
        <begin position="294"/>
        <end position="322"/>
    </location>
</feature>
<keyword evidence="1" id="KW-0479">Metal-binding</keyword>
<comment type="caution">
    <text evidence="5">The sequence shown here is derived from an EMBL/GenBank/DDBJ whole genome shotgun (WGS) entry which is preliminary data.</text>
</comment>
<dbReference type="SUPFAM" id="SSF46548">
    <property type="entry name" value="alpha-helical ferredoxin"/>
    <property type="match status" value="1"/>
</dbReference>
<dbReference type="InterPro" id="IPR009051">
    <property type="entry name" value="Helical_ferredxn"/>
</dbReference>
<dbReference type="GO" id="GO:0051536">
    <property type="term" value="F:iron-sulfur cluster binding"/>
    <property type="evidence" value="ECO:0007669"/>
    <property type="project" value="UniProtKB-KW"/>
</dbReference>
<dbReference type="PROSITE" id="PS51379">
    <property type="entry name" value="4FE4S_FER_2"/>
    <property type="match status" value="2"/>
</dbReference>
<dbReference type="PROSITE" id="PS00198">
    <property type="entry name" value="4FE4S_FER_1"/>
    <property type="match status" value="2"/>
</dbReference>
<organism evidence="5 6">
    <name type="scientific">Emergencia timonensis</name>
    <dbReference type="NCBI Taxonomy" id="1776384"/>
    <lineage>
        <taxon>Bacteria</taxon>
        <taxon>Bacillati</taxon>
        <taxon>Bacillota</taxon>
        <taxon>Clostridia</taxon>
        <taxon>Peptostreptococcales</taxon>
        <taxon>Anaerovoracaceae</taxon>
        <taxon>Emergencia</taxon>
    </lineage>
</organism>
<dbReference type="AlphaFoldDB" id="A0A415E6K5"/>
<dbReference type="PANTHER" id="PTHR40447:SF1">
    <property type="entry name" value="ANAEROBIC SULFITE REDUCTASE SUBUNIT A"/>
    <property type="match status" value="1"/>
</dbReference>
<keyword evidence="3" id="KW-0411">Iron-sulfur</keyword>
<sequence length="339" mass="38693">MGYKLSKEAFDACLAKLSQDCDVYAPVRMAGGNPFSDTDCIRYGKIKSIEEVVFDEKSDYSYKEILLPLSETLFYFTEKEVKEADPKEKGGVIFLRSCDLHAVKRMDDIYLYNGFEDYYYKRLRERVKFVLMGCKASFENCFCASMGTNESGDYDLAVEPEGDGFLLDCKLEEWQELFAGRGTERAYEPSHVAENPVEVKVPENLSAKVSESEMWREYDSRCINCGRCNFACPTCTCFTMQDLFYTDNGKVGERRRVQASCMVDGFTDVAGGGCYRAKNGDRMRFKVLHKVLDYKQRFGYHMCVGCGRCDDICPEYISFSGAVNKLDQAMTEVETDEQE</sequence>